<comment type="caution">
    <text evidence="2">The sequence shown here is derived from an EMBL/GenBank/DDBJ whole genome shotgun (WGS) entry which is preliminary data.</text>
</comment>
<dbReference type="EMBL" id="MU826355">
    <property type="protein sequence ID" value="KAJ7379781.1"/>
    <property type="molecule type" value="Genomic_DNA"/>
</dbReference>
<dbReference type="InterPro" id="IPR020845">
    <property type="entry name" value="AMP-binding_CS"/>
</dbReference>
<name>A0A9X0CY32_9CNID</name>
<keyword evidence="3" id="KW-1185">Reference proteome</keyword>
<proteinExistence type="predicted"/>
<evidence type="ECO:0000313" key="2">
    <source>
        <dbReference type="EMBL" id="KAJ7379781.1"/>
    </source>
</evidence>
<accession>A0A9X0CY32</accession>
<dbReference type="InterPro" id="IPR000873">
    <property type="entry name" value="AMP-dep_synth/lig_dom"/>
</dbReference>
<dbReference type="Gene3D" id="3.40.50.980">
    <property type="match status" value="2"/>
</dbReference>
<organism evidence="2 3">
    <name type="scientific">Desmophyllum pertusum</name>
    <dbReference type="NCBI Taxonomy" id="174260"/>
    <lineage>
        <taxon>Eukaryota</taxon>
        <taxon>Metazoa</taxon>
        <taxon>Cnidaria</taxon>
        <taxon>Anthozoa</taxon>
        <taxon>Hexacorallia</taxon>
        <taxon>Scleractinia</taxon>
        <taxon>Caryophylliina</taxon>
        <taxon>Caryophylliidae</taxon>
        <taxon>Desmophyllum</taxon>
    </lineage>
</organism>
<protein>
    <recommendedName>
        <fullName evidence="1">AMP-dependent synthetase/ligase domain-containing protein</fullName>
    </recommendedName>
</protein>
<dbReference type="GO" id="GO:0016405">
    <property type="term" value="F:CoA-ligase activity"/>
    <property type="evidence" value="ECO:0007669"/>
    <property type="project" value="TreeGrafter"/>
</dbReference>
<dbReference type="AlphaFoldDB" id="A0A9X0CY32"/>
<sequence>MNPLYTVDEITHQLQDAGATFIITIPLFADKVKQSASAHGQIKTIYVVGEAEGCESLSTLLGDDGEDFPENVEINPKDDIACLPYSSGTTGHPKGVMLTHYNLIADASIVTHASFMWNKDDAVVLGLLPFFHSFGQVISMSCALHKGWKVVCVPKFEPESFLRVIQEHKVSHAAVVPSTVLFLAKSPLVEQFDLSSLKDITSGGSATQCTAVKNPEGTPSINRMAQTR</sequence>
<evidence type="ECO:0000259" key="1">
    <source>
        <dbReference type="Pfam" id="PF00501"/>
    </source>
</evidence>
<dbReference type="OrthoDB" id="5970958at2759"/>
<feature type="domain" description="AMP-dependent synthetase/ligase" evidence="1">
    <location>
        <begin position="1"/>
        <end position="208"/>
    </location>
</feature>
<dbReference type="PROSITE" id="PS00455">
    <property type="entry name" value="AMP_BINDING"/>
    <property type="match status" value="1"/>
</dbReference>
<dbReference type="PANTHER" id="PTHR24096">
    <property type="entry name" value="LONG-CHAIN-FATTY-ACID--COA LIGASE"/>
    <property type="match status" value="1"/>
</dbReference>
<reference evidence="2" key="1">
    <citation type="submission" date="2023-01" db="EMBL/GenBank/DDBJ databases">
        <title>Genome assembly of the deep-sea coral Lophelia pertusa.</title>
        <authorList>
            <person name="Herrera S."/>
            <person name="Cordes E."/>
        </authorList>
    </citation>
    <scope>NUCLEOTIDE SEQUENCE</scope>
    <source>
        <strain evidence="2">USNM1676648</strain>
        <tissue evidence="2">Polyp</tissue>
    </source>
</reference>
<gene>
    <name evidence="2" type="ORF">OS493_012527</name>
</gene>
<dbReference type="Pfam" id="PF00501">
    <property type="entry name" value="AMP-binding"/>
    <property type="match status" value="1"/>
</dbReference>
<dbReference type="PANTHER" id="PTHR24096:SF422">
    <property type="entry name" value="BCDNA.GH02901"/>
    <property type="match status" value="1"/>
</dbReference>
<dbReference type="SUPFAM" id="SSF56801">
    <property type="entry name" value="Acetyl-CoA synthetase-like"/>
    <property type="match status" value="1"/>
</dbReference>
<evidence type="ECO:0000313" key="3">
    <source>
        <dbReference type="Proteomes" id="UP001163046"/>
    </source>
</evidence>
<dbReference type="Proteomes" id="UP001163046">
    <property type="component" value="Unassembled WGS sequence"/>
</dbReference>